<dbReference type="GO" id="GO:0008332">
    <property type="term" value="F:low voltage-gated calcium channel activity"/>
    <property type="evidence" value="ECO:0007669"/>
    <property type="project" value="TreeGrafter"/>
</dbReference>
<evidence type="ECO:0000256" key="1">
    <source>
        <dbReference type="ARBA" id="ARBA00004141"/>
    </source>
</evidence>
<keyword evidence="6" id="KW-0325">Glycoprotein</keyword>
<proteinExistence type="predicted"/>
<dbReference type="EMBL" id="LR901423">
    <property type="protein sequence ID" value="CAD7248567.1"/>
    <property type="molecule type" value="Genomic_DNA"/>
</dbReference>
<dbReference type="GO" id="GO:0005891">
    <property type="term" value="C:voltage-gated calcium channel complex"/>
    <property type="evidence" value="ECO:0007669"/>
    <property type="project" value="InterPro"/>
</dbReference>
<keyword evidence="11" id="KW-1185">Reference proteome</keyword>
<dbReference type="InterPro" id="IPR027359">
    <property type="entry name" value="Volt_channel_dom_sf"/>
</dbReference>
<feature type="region of interest" description="Disordered" evidence="7">
    <location>
        <begin position="552"/>
        <end position="609"/>
    </location>
</feature>
<dbReference type="PANTHER" id="PTHR10037:SF230">
    <property type="entry name" value="CA[2+]-CHANNEL PROTEIN ALPHA[[1]] SUBUNIT T, ISOFORM F"/>
    <property type="match status" value="1"/>
</dbReference>
<accession>A0A7R9A829</accession>
<evidence type="ECO:0000256" key="3">
    <source>
        <dbReference type="ARBA" id="ARBA00022737"/>
    </source>
</evidence>
<feature type="domain" description="Ion transport" evidence="9">
    <location>
        <begin position="65"/>
        <end position="394"/>
    </location>
</feature>
<dbReference type="InterPro" id="IPR005445">
    <property type="entry name" value="VDCC_T_a1"/>
</dbReference>
<feature type="transmembrane region" description="Helical" evidence="8">
    <location>
        <begin position="949"/>
        <end position="973"/>
    </location>
</feature>
<dbReference type="GO" id="GO:0005248">
    <property type="term" value="F:voltage-gated sodium channel activity"/>
    <property type="evidence" value="ECO:0007669"/>
    <property type="project" value="TreeGrafter"/>
</dbReference>
<keyword evidence="5 8" id="KW-0472">Membrane</keyword>
<gene>
    <name evidence="10" type="ORF">DSTB1V02_LOCUS8379</name>
</gene>
<feature type="region of interest" description="Disordered" evidence="7">
    <location>
        <begin position="456"/>
        <end position="485"/>
    </location>
</feature>
<feature type="compositionally biased region" description="Acidic residues" evidence="7">
    <location>
        <begin position="666"/>
        <end position="681"/>
    </location>
</feature>
<feature type="domain" description="Ion transport" evidence="9">
    <location>
        <begin position="716"/>
        <end position="983"/>
    </location>
</feature>
<feature type="compositionally biased region" description="Basic and acidic residues" evidence="7">
    <location>
        <begin position="983"/>
        <end position="996"/>
    </location>
</feature>
<feature type="transmembrane region" description="Helical" evidence="8">
    <location>
        <begin position="107"/>
        <end position="127"/>
    </location>
</feature>
<feature type="transmembrane region" description="Helical" evidence="8">
    <location>
        <begin position="358"/>
        <end position="385"/>
    </location>
</feature>
<dbReference type="Pfam" id="PF00520">
    <property type="entry name" value="Ion_trans"/>
    <property type="match status" value="2"/>
</dbReference>
<evidence type="ECO:0000259" key="9">
    <source>
        <dbReference type="Pfam" id="PF00520"/>
    </source>
</evidence>
<evidence type="ECO:0000256" key="4">
    <source>
        <dbReference type="ARBA" id="ARBA00022989"/>
    </source>
</evidence>
<feature type="compositionally biased region" description="Acidic residues" evidence="7">
    <location>
        <begin position="997"/>
        <end position="1013"/>
    </location>
</feature>
<comment type="subcellular location">
    <subcellularLocation>
        <location evidence="1">Membrane</location>
        <topology evidence="1">Multi-pass membrane protein</topology>
    </subcellularLocation>
</comment>
<protein>
    <recommendedName>
        <fullName evidence="9">Ion transport domain-containing protein</fullName>
    </recommendedName>
</protein>
<evidence type="ECO:0000256" key="7">
    <source>
        <dbReference type="SAM" id="MobiDB-lite"/>
    </source>
</evidence>
<dbReference type="FunFam" id="1.20.120.350:FF:000072">
    <property type="entry name" value="Voltage-dependent T-type calcium channel subunit alpha"/>
    <property type="match status" value="1"/>
</dbReference>
<dbReference type="InterPro" id="IPR043203">
    <property type="entry name" value="VGCC_Ca_Na"/>
</dbReference>
<feature type="region of interest" description="Disordered" evidence="7">
    <location>
        <begin position="664"/>
        <end position="684"/>
    </location>
</feature>
<dbReference type="AlphaFoldDB" id="A0A7R9A829"/>
<dbReference type="EMBL" id="CAJPEV010001906">
    <property type="protein sequence ID" value="CAG0894816.1"/>
    <property type="molecule type" value="Genomic_DNA"/>
</dbReference>
<evidence type="ECO:0000256" key="6">
    <source>
        <dbReference type="ARBA" id="ARBA00023180"/>
    </source>
</evidence>
<feature type="compositionally biased region" description="Basic residues" evidence="7">
    <location>
        <begin position="456"/>
        <end position="469"/>
    </location>
</feature>
<organism evidence="10">
    <name type="scientific">Darwinula stevensoni</name>
    <dbReference type="NCBI Taxonomy" id="69355"/>
    <lineage>
        <taxon>Eukaryota</taxon>
        <taxon>Metazoa</taxon>
        <taxon>Ecdysozoa</taxon>
        <taxon>Arthropoda</taxon>
        <taxon>Crustacea</taxon>
        <taxon>Oligostraca</taxon>
        <taxon>Ostracoda</taxon>
        <taxon>Podocopa</taxon>
        <taxon>Podocopida</taxon>
        <taxon>Darwinulocopina</taxon>
        <taxon>Darwinuloidea</taxon>
        <taxon>Darwinulidae</taxon>
        <taxon>Darwinula</taxon>
    </lineage>
</organism>
<dbReference type="OrthoDB" id="416585at2759"/>
<dbReference type="Gene3D" id="1.10.287.70">
    <property type="match status" value="2"/>
</dbReference>
<dbReference type="GO" id="GO:0043005">
    <property type="term" value="C:neuron projection"/>
    <property type="evidence" value="ECO:0007669"/>
    <property type="project" value="TreeGrafter"/>
</dbReference>
<dbReference type="InterPro" id="IPR005821">
    <property type="entry name" value="Ion_trans_dom"/>
</dbReference>
<dbReference type="GO" id="GO:0001518">
    <property type="term" value="C:voltage-gated sodium channel complex"/>
    <property type="evidence" value="ECO:0007669"/>
    <property type="project" value="TreeGrafter"/>
</dbReference>
<dbReference type="GO" id="GO:0086010">
    <property type="term" value="P:membrane depolarization during action potential"/>
    <property type="evidence" value="ECO:0007669"/>
    <property type="project" value="TreeGrafter"/>
</dbReference>
<dbReference type="FunFam" id="1.20.120.350:FF:000119">
    <property type="entry name" value="Calcium channel, voltage-dependent, T type, alpha 1H subunit a"/>
    <property type="match status" value="1"/>
</dbReference>
<dbReference type="FunFam" id="1.10.287.70:FF:000125">
    <property type="entry name" value="Voltage-dependent T-type calcium channel subunit alpha"/>
    <property type="match status" value="1"/>
</dbReference>
<evidence type="ECO:0000313" key="10">
    <source>
        <dbReference type="EMBL" id="CAD7248567.1"/>
    </source>
</evidence>
<evidence type="ECO:0000256" key="8">
    <source>
        <dbReference type="SAM" id="Phobius"/>
    </source>
</evidence>
<evidence type="ECO:0000256" key="2">
    <source>
        <dbReference type="ARBA" id="ARBA00022692"/>
    </source>
</evidence>
<reference evidence="10" key="1">
    <citation type="submission" date="2020-11" db="EMBL/GenBank/DDBJ databases">
        <authorList>
            <person name="Tran Van P."/>
        </authorList>
    </citation>
    <scope>NUCLEOTIDE SEQUENCE</scope>
</reference>
<feature type="transmembrane region" description="Helical" evidence="8">
    <location>
        <begin position="756"/>
        <end position="777"/>
    </location>
</feature>
<feature type="transmembrane region" description="Helical" evidence="8">
    <location>
        <begin position="860"/>
        <end position="882"/>
    </location>
</feature>
<sequence>MDRAMSSEARRLSGDQGVETREVFEVDWESLEEEELAFPGFAPVVLRCFSQETRPRNWCLRMITNPWFERVSMTVILVNCVTLGMYRPCLDEKCESQLCQSLQIVDHLIFVFFAVEMVIKMIAMGMWGRGTYLADSWNRLDCFIVVAGALEYCLNVENMNLSAIRTIRVLRPLRAINRIPSMRILVMLLLDTLPMLGNVLLLCFFVFFIFGIVGVQLWKGILRQRCFIPQNFNWNPNINCSSRFDAEPIPTYYYRGMRDFIEKDYICSTPKYSGMHTCDHLPLYRSSNGTECNATLDECSSCVNFNYYYTDCRPGAKNPFQGAISFDNIGLAWVAIFLVISLEAWTDIMYYVQDAHSFWVWIYFVLLIVIGSFFMLNLCLVVIATQFSETKKREMEKMKLERARFHSTSTLASGSFSESASCYTQILKYIAHLYRRTKRRFWRKYKRWRRNRENRGIALHRKRARRRPAGQKGKPREEEEEEEGAALTGLCDLPLGAPRASPEVSDIDLLASPRRPILVRVPSVNSPSPHSGRRRSSVMFCDMVTLHSEGHRTVSSAHLSHESVIEEPENVVEYEPSKPPQQQQQPKQRQQQPSGVSSKGSNTSRSSSIGKMTCRELIALTGAMAALPAGAGSLPMSVYAGLARGPGQRHFSAPTLAFFPVHPESDDSEEWSSGEYDDADDVSEREWPSKKRPSRFRVFSRCWTTFRKYVKMVVEHPYFNRSILFAILINTLSMGVEYHEQARFIVVFFLAQPKELTVAVEMSNLVFSCIFALEMLLKLIAFGIFGYLSDGFNVFDGAIVILSLVELWQSGDGVRQDGSGGGSGLSVLRTFRLLRILKLVRFLPNLRRQLFVMLRTMDNVAVFFALLILFIFIFSVLGMYLFGGKFCVHAETEEECKCSEIHAPNSPCVCDRKNFNTFLWATVTVFMILTQEDWNIVLFNAMEKTSHWAALYFVALMTFGNYVLFNLLVAILVEGFSSEKENREARRGEGMTKIEDGEAEEKDEAEAEDEVEEENTKVAVTETSGLSPSFLELFKGAFYHCQGPNITGVRGLKVKYDEGDEGGCLSSPHLFSLIDFLYPKQRYGYRLHYL</sequence>
<feature type="transmembrane region" description="Helical" evidence="8">
    <location>
        <begin position="195"/>
        <end position="218"/>
    </location>
</feature>
<dbReference type="PANTHER" id="PTHR10037">
    <property type="entry name" value="VOLTAGE-GATED CATION CHANNEL CALCIUM AND SODIUM"/>
    <property type="match status" value="1"/>
</dbReference>
<keyword evidence="2 8" id="KW-0812">Transmembrane</keyword>
<evidence type="ECO:0000256" key="5">
    <source>
        <dbReference type="ARBA" id="ARBA00023136"/>
    </source>
</evidence>
<feature type="compositionally biased region" description="Low complexity" evidence="7">
    <location>
        <begin position="580"/>
        <end position="609"/>
    </location>
</feature>
<feature type="transmembrane region" description="Helical" evidence="8">
    <location>
        <begin position="331"/>
        <end position="352"/>
    </location>
</feature>
<evidence type="ECO:0000313" key="11">
    <source>
        <dbReference type="Proteomes" id="UP000677054"/>
    </source>
</evidence>
<dbReference type="Proteomes" id="UP000677054">
    <property type="component" value="Unassembled WGS sequence"/>
</dbReference>
<name>A0A7R9A829_9CRUS</name>
<keyword evidence="4 8" id="KW-1133">Transmembrane helix</keyword>
<keyword evidence="3" id="KW-0677">Repeat</keyword>
<dbReference type="GO" id="GO:0070509">
    <property type="term" value="P:calcium ion import"/>
    <property type="evidence" value="ECO:0007669"/>
    <property type="project" value="TreeGrafter"/>
</dbReference>
<feature type="region of interest" description="Disordered" evidence="7">
    <location>
        <begin position="983"/>
        <end position="1018"/>
    </location>
</feature>
<dbReference type="Gene3D" id="1.20.120.350">
    <property type="entry name" value="Voltage-gated potassium channels. Chain C"/>
    <property type="match status" value="2"/>
</dbReference>
<dbReference type="SUPFAM" id="SSF81324">
    <property type="entry name" value="Voltage-gated potassium channels"/>
    <property type="match status" value="2"/>
</dbReference>
<dbReference type="PRINTS" id="PR01629">
    <property type="entry name" value="TVDCCALPHA1"/>
</dbReference>